<reference evidence="1" key="1">
    <citation type="journal article" date="2014" name="Int. J. Syst. Evol. Microbiol.">
        <title>Complete genome sequence of Corynebacterium casei LMG S-19264T (=DSM 44701T), isolated from a smear-ripened cheese.</title>
        <authorList>
            <consortium name="US DOE Joint Genome Institute (JGI-PGF)"/>
            <person name="Walter F."/>
            <person name="Albersmeier A."/>
            <person name="Kalinowski J."/>
            <person name="Ruckert C."/>
        </authorList>
    </citation>
    <scope>NUCLEOTIDE SEQUENCE</scope>
    <source>
        <strain evidence="1">CGMCC 4.7110</strain>
    </source>
</reference>
<dbReference type="AlphaFoldDB" id="A0A917XEB7"/>
<proteinExistence type="predicted"/>
<reference evidence="1" key="2">
    <citation type="submission" date="2020-09" db="EMBL/GenBank/DDBJ databases">
        <authorList>
            <person name="Sun Q."/>
            <person name="Zhou Y."/>
        </authorList>
    </citation>
    <scope>NUCLEOTIDE SEQUENCE</scope>
    <source>
        <strain evidence="1">CGMCC 4.7110</strain>
    </source>
</reference>
<accession>A0A917XEB7</accession>
<gene>
    <name evidence="1" type="ORF">GCM10011578_043580</name>
</gene>
<evidence type="ECO:0000313" key="2">
    <source>
        <dbReference type="Proteomes" id="UP000653411"/>
    </source>
</evidence>
<dbReference type="EMBL" id="BMML01000009">
    <property type="protein sequence ID" value="GGN15504.1"/>
    <property type="molecule type" value="Genomic_DNA"/>
</dbReference>
<sequence>MKRRVQFTEQVVRFRDYMPAADREKFLRLVERIAADPEGADSHLAYTTDTVTRSVWDDHVMVHYVVTSFFVVFIELDIYDASRGFNEV</sequence>
<name>A0A917XEB7_9ACTN</name>
<comment type="caution">
    <text evidence="1">The sequence shown here is derived from an EMBL/GenBank/DDBJ whole genome shotgun (WGS) entry which is preliminary data.</text>
</comment>
<keyword evidence="2" id="KW-1185">Reference proteome</keyword>
<dbReference type="Proteomes" id="UP000653411">
    <property type="component" value="Unassembled WGS sequence"/>
</dbReference>
<dbReference type="RefSeq" id="WP_229713265.1">
    <property type="nucleotide sequence ID" value="NZ_BMML01000009.1"/>
</dbReference>
<organism evidence="1 2">
    <name type="scientific">Streptomyces fuscichromogenes</name>
    <dbReference type="NCBI Taxonomy" id="1324013"/>
    <lineage>
        <taxon>Bacteria</taxon>
        <taxon>Bacillati</taxon>
        <taxon>Actinomycetota</taxon>
        <taxon>Actinomycetes</taxon>
        <taxon>Kitasatosporales</taxon>
        <taxon>Streptomycetaceae</taxon>
        <taxon>Streptomyces</taxon>
    </lineage>
</organism>
<protein>
    <submittedName>
        <fullName evidence="1">Uncharacterized protein</fullName>
    </submittedName>
</protein>
<evidence type="ECO:0000313" key="1">
    <source>
        <dbReference type="EMBL" id="GGN15504.1"/>
    </source>
</evidence>